<reference evidence="2 3" key="1">
    <citation type="journal article" date="2021" name="J. Hered.">
        <title>A chromosome-level genome assembly of the parasitoid wasp, Cotesia glomerata (Hymenoptera: Braconidae).</title>
        <authorList>
            <person name="Pinto B.J."/>
            <person name="Weis J.J."/>
            <person name="Gamble T."/>
            <person name="Ode P.J."/>
            <person name="Paul R."/>
            <person name="Zaspel J.M."/>
        </authorList>
    </citation>
    <scope>NUCLEOTIDE SEQUENCE [LARGE SCALE GENOMIC DNA]</scope>
    <source>
        <strain evidence="2">CgM1</strain>
    </source>
</reference>
<name>A0AAV7I7S4_COTGL</name>
<organism evidence="2 3">
    <name type="scientific">Cotesia glomerata</name>
    <name type="common">Lepidopteran parasitic wasp</name>
    <name type="synonym">Apanteles glomeratus</name>
    <dbReference type="NCBI Taxonomy" id="32391"/>
    <lineage>
        <taxon>Eukaryota</taxon>
        <taxon>Metazoa</taxon>
        <taxon>Ecdysozoa</taxon>
        <taxon>Arthropoda</taxon>
        <taxon>Hexapoda</taxon>
        <taxon>Insecta</taxon>
        <taxon>Pterygota</taxon>
        <taxon>Neoptera</taxon>
        <taxon>Endopterygota</taxon>
        <taxon>Hymenoptera</taxon>
        <taxon>Apocrita</taxon>
        <taxon>Ichneumonoidea</taxon>
        <taxon>Braconidae</taxon>
        <taxon>Microgastrinae</taxon>
        <taxon>Cotesia</taxon>
    </lineage>
</organism>
<keyword evidence="1" id="KW-0175">Coiled coil</keyword>
<evidence type="ECO:0000313" key="2">
    <source>
        <dbReference type="EMBL" id="KAH0547359.1"/>
    </source>
</evidence>
<proteinExistence type="predicted"/>
<evidence type="ECO:0000256" key="1">
    <source>
        <dbReference type="SAM" id="Coils"/>
    </source>
</evidence>
<gene>
    <name evidence="2" type="ORF">KQX54_018874</name>
</gene>
<keyword evidence="3" id="KW-1185">Reference proteome</keyword>
<dbReference type="Proteomes" id="UP000826195">
    <property type="component" value="Unassembled WGS sequence"/>
</dbReference>
<protein>
    <submittedName>
        <fullName evidence="2">Uncharacterized protein</fullName>
    </submittedName>
</protein>
<sequence length="380" mass="44625">MDEFYLKGHFWGEMVIDCTEVYAYNLTSVQLPFPPKSVLKMEIDQFDGIQKRLQLILAGINKVRDDLDLDKEQLKSNVKKIGSEVNKIERSFKSEEFELVDLILEEVTLIKEEMRSGREEMKVEIQKLSESVAKLDKKCRRINDDSEDLHVRLNSALDEAKVAEERLEEERGKNDVSAELVGRLKERERQLEEKLEGMSKKMAELNKMSEKTQVSFSESKSQETWLKGENFVIKDYKVSEEVREVEFNFKKFGEQDKIVRRTDEVAGWNWLEKMEDRMTNIVIKGLKVQEDNIVEQVSQFIELKLNAQIKVLAAKYFEGKDKERALLVKLESEEDVEEVMRRHKFGMDGIFIEYGEMTPQRELRKQLKIIVEKQLKHTNS</sequence>
<dbReference type="AlphaFoldDB" id="A0AAV7I7S4"/>
<dbReference type="EMBL" id="JAHXZJ010002237">
    <property type="protein sequence ID" value="KAH0547359.1"/>
    <property type="molecule type" value="Genomic_DNA"/>
</dbReference>
<accession>A0AAV7I7S4</accession>
<feature type="coiled-coil region" evidence="1">
    <location>
        <begin position="71"/>
        <end position="208"/>
    </location>
</feature>
<comment type="caution">
    <text evidence="2">The sequence shown here is derived from an EMBL/GenBank/DDBJ whole genome shotgun (WGS) entry which is preliminary data.</text>
</comment>
<evidence type="ECO:0000313" key="3">
    <source>
        <dbReference type="Proteomes" id="UP000826195"/>
    </source>
</evidence>